<feature type="region of interest" description="Disordered" evidence="1">
    <location>
        <begin position="21"/>
        <end position="98"/>
    </location>
</feature>
<comment type="caution">
    <text evidence="2">The sequence shown here is derived from an EMBL/GenBank/DDBJ whole genome shotgun (WGS) entry which is preliminary data.</text>
</comment>
<evidence type="ECO:0000256" key="1">
    <source>
        <dbReference type="SAM" id="MobiDB-lite"/>
    </source>
</evidence>
<proteinExistence type="predicted"/>
<dbReference type="AlphaFoldDB" id="A0AAV7KWN8"/>
<dbReference type="EMBL" id="JANPWB010000016">
    <property type="protein sequence ID" value="KAJ1083333.1"/>
    <property type="molecule type" value="Genomic_DNA"/>
</dbReference>
<organism evidence="2 3">
    <name type="scientific">Pleurodeles waltl</name>
    <name type="common">Iberian ribbed newt</name>
    <dbReference type="NCBI Taxonomy" id="8319"/>
    <lineage>
        <taxon>Eukaryota</taxon>
        <taxon>Metazoa</taxon>
        <taxon>Chordata</taxon>
        <taxon>Craniata</taxon>
        <taxon>Vertebrata</taxon>
        <taxon>Euteleostomi</taxon>
        <taxon>Amphibia</taxon>
        <taxon>Batrachia</taxon>
        <taxon>Caudata</taxon>
        <taxon>Salamandroidea</taxon>
        <taxon>Salamandridae</taxon>
        <taxon>Pleurodelinae</taxon>
        <taxon>Pleurodeles</taxon>
    </lineage>
</organism>
<dbReference type="Proteomes" id="UP001066276">
    <property type="component" value="Chromosome 12"/>
</dbReference>
<keyword evidence="3" id="KW-1185">Reference proteome</keyword>
<reference evidence="2" key="1">
    <citation type="journal article" date="2022" name="bioRxiv">
        <title>Sequencing and chromosome-scale assembly of the giantPleurodeles waltlgenome.</title>
        <authorList>
            <person name="Brown T."/>
            <person name="Elewa A."/>
            <person name="Iarovenko S."/>
            <person name="Subramanian E."/>
            <person name="Araus A.J."/>
            <person name="Petzold A."/>
            <person name="Susuki M."/>
            <person name="Suzuki K.-i.T."/>
            <person name="Hayashi T."/>
            <person name="Toyoda A."/>
            <person name="Oliveira C."/>
            <person name="Osipova E."/>
            <person name="Leigh N.D."/>
            <person name="Simon A."/>
            <person name="Yun M.H."/>
        </authorList>
    </citation>
    <scope>NUCLEOTIDE SEQUENCE</scope>
    <source>
        <strain evidence="2">20211129_DDA</strain>
        <tissue evidence="2">Liver</tissue>
    </source>
</reference>
<evidence type="ECO:0000313" key="3">
    <source>
        <dbReference type="Proteomes" id="UP001066276"/>
    </source>
</evidence>
<accession>A0AAV7KWN8</accession>
<sequence length="98" mass="10093">MHRRLPGSGWGSAALYSARVPDNIRRGRAAAGQGVSNGRRRRLRASASFGGSQWSERSRGGETGGARATAENPLLLHGPGSAKAVLTSRGAGARVSSP</sequence>
<protein>
    <submittedName>
        <fullName evidence="2">Uncharacterized protein</fullName>
    </submittedName>
</protein>
<evidence type="ECO:0000313" key="2">
    <source>
        <dbReference type="EMBL" id="KAJ1083333.1"/>
    </source>
</evidence>
<gene>
    <name evidence="2" type="ORF">NDU88_003492</name>
</gene>
<name>A0AAV7KWN8_PLEWA</name>